<dbReference type="Proteomes" id="UP001162483">
    <property type="component" value="Unassembled WGS sequence"/>
</dbReference>
<keyword evidence="2" id="KW-0675">Receptor</keyword>
<organism evidence="5 6">
    <name type="scientific">Staurois parvus</name>
    <dbReference type="NCBI Taxonomy" id="386267"/>
    <lineage>
        <taxon>Eukaryota</taxon>
        <taxon>Metazoa</taxon>
        <taxon>Chordata</taxon>
        <taxon>Craniata</taxon>
        <taxon>Vertebrata</taxon>
        <taxon>Euteleostomi</taxon>
        <taxon>Amphibia</taxon>
        <taxon>Batrachia</taxon>
        <taxon>Anura</taxon>
        <taxon>Neobatrachia</taxon>
        <taxon>Ranoidea</taxon>
        <taxon>Ranidae</taxon>
        <taxon>Staurois</taxon>
    </lineage>
</organism>
<sequence>ETSKGPRITRCQSQELETITCYWTYGDLQNLSNSIKFQYKTSDHQWNDCLDTKSAGRNSCYFSKEHTSVQWNYHIRLISENVTFDERSFIIDEIEQPASNSEKRLSSMAQSTRDPLQKTMKKTYPPGWPRITECRSSQLETFTCHWTYGDFHNLTGLLMLQYIKPGLNWTDC</sequence>
<evidence type="ECO:0000313" key="5">
    <source>
        <dbReference type="EMBL" id="CAI9596875.1"/>
    </source>
</evidence>
<name>A0ABN9FIM6_9NEOB</name>
<proteinExistence type="predicted"/>
<dbReference type="Pfam" id="PF09067">
    <property type="entry name" value="EpoR_lig-bind"/>
    <property type="match status" value="1"/>
</dbReference>
<keyword evidence="3" id="KW-0325">Glycoprotein</keyword>
<evidence type="ECO:0000256" key="3">
    <source>
        <dbReference type="ARBA" id="ARBA00023180"/>
    </source>
</evidence>
<accession>A0ABN9FIM6</accession>
<gene>
    <name evidence="5" type="ORF">SPARVUS_LOCUS12137941</name>
</gene>
<keyword evidence="6" id="KW-1185">Reference proteome</keyword>
<evidence type="ECO:0000313" key="6">
    <source>
        <dbReference type="Proteomes" id="UP001162483"/>
    </source>
</evidence>
<evidence type="ECO:0000256" key="1">
    <source>
        <dbReference type="ARBA" id="ARBA00022729"/>
    </source>
</evidence>
<dbReference type="EMBL" id="CATNWA010016977">
    <property type="protein sequence ID" value="CAI9596875.1"/>
    <property type="molecule type" value="Genomic_DNA"/>
</dbReference>
<keyword evidence="1" id="KW-0732">Signal</keyword>
<evidence type="ECO:0000256" key="2">
    <source>
        <dbReference type="ARBA" id="ARBA00023170"/>
    </source>
</evidence>
<protein>
    <recommendedName>
        <fullName evidence="4">Growth hormone/erythropoietin receptor ligand binding domain-containing protein</fullName>
    </recommendedName>
</protein>
<feature type="non-terminal residue" evidence="5">
    <location>
        <position position="172"/>
    </location>
</feature>
<comment type="caution">
    <text evidence="5">The sequence shown here is derived from an EMBL/GenBank/DDBJ whole genome shotgun (WGS) entry which is preliminary data.</text>
</comment>
<dbReference type="SUPFAM" id="SSF49265">
    <property type="entry name" value="Fibronectin type III"/>
    <property type="match status" value="2"/>
</dbReference>
<dbReference type="InterPro" id="IPR015152">
    <property type="entry name" value="Growth/epo_recpt_lig-bind"/>
</dbReference>
<feature type="non-terminal residue" evidence="5">
    <location>
        <position position="1"/>
    </location>
</feature>
<evidence type="ECO:0000259" key="4">
    <source>
        <dbReference type="Pfam" id="PF09067"/>
    </source>
</evidence>
<dbReference type="Gene3D" id="2.60.40.10">
    <property type="entry name" value="Immunoglobulins"/>
    <property type="match status" value="2"/>
</dbReference>
<dbReference type="InterPro" id="IPR013783">
    <property type="entry name" value="Ig-like_fold"/>
</dbReference>
<dbReference type="InterPro" id="IPR036116">
    <property type="entry name" value="FN3_sf"/>
</dbReference>
<reference evidence="5" key="1">
    <citation type="submission" date="2023-05" db="EMBL/GenBank/DDBJ databases">
        <authorList>
            <person name="Stuckert A."/>
        </authorList>
    </citation>
    <scope>NUCLEOTIDE SEQUENCE</scope>
</reference>
<feature type="domain" description="Growth hormone/erythropoietin receptor ligand binding" evidence="4">
    <location>
        <begin position="4"/>
        <end position="82"/>
    </location>
</feature>